<protein>
    <recommendedName>
        <fullName evidence="2">Activator of Hsp90 ATPase homologue 1/2-like C-terminal domain-containing protein</fullName>
    </recommendedName>
</protein>
<dbReference type="Proteomes" id="UP000185984">
    <property type="component" value="Unassembled WGS sequence"/>
</dbReference>
<dbReference type="CDD" id="cd07814">
    <property type="entry name" value="SRPBCC_CalC_Aha1-like"/>
    <property type="match status" value="1"/>
</dbReference>
<dbReference type="STRING" id="247279.NIES1031_09860"/>
<dbReference type="Gene3D" id="3.30.530.20">
    <property type="match status" value="1"/>
</dbReference>
<organism evidence="3 4">
    <name type="scientific">Chroogloeocystis siderophila 5.2 s.c.1</name>
    <dbReference type="NCBI Taxonomy" id="247279"/>
    <lineage>
        <taxon>Bacteria</taxon>
        <taxon>Bacillati</taxon>
        <taxon>Cyanobacteriota</taxon>
        <taxon>Cyanophyceae</taxon>
        <taxon>Oscillatoriophycideae</taxon>
        <taxon>Chroococcales</taxon>
        <taxon>Chroococcaceae</taxon>
        <taxon>Chroogloeocystis</taxon>
    </lineage>
</organism>
<dbReference type="InterPro" id="IPR013538">
    <property type="entry name" value="ASHA1/2-like_C"/>
</dbReference>
<dbReference type="RefSeq" id="WP_073549237.1">
    <property type="nucleotide sequence ID" value="NZ_CAWMVK010000041.1"/>
</dbReference>
<reference evidence="3 4" key="1">
    <citation type="submission" date="2016-11" db="EMBL/GenBank/DDBJ databases">
        <title>Draft Genome Sequences of Nine Cyanobacterial Strains from Diverse Habitats.</title>
        <authorList>
            <person name="Zhu T."/>
            <person name="Hou S."/>
            <person name="Lu X."/>
            <person name="Hess W.R."/>
        </authorList>
    </citation>
    <scope>NUCLEOTIDE SEQUENCE [LARGE SCALE GENOMIC DNA]</scope>
    <source>
        <strain evidence="3 4">5.2 s.c.1</strain>
    </source>
</reference>
<evidence type="ECO:0000259" key="2">
    <source>
        <dbReference type="Pfam" id="PF08327"/>
    </source>
</evidence>
<gene>
    <name evidence="3" type="ORF">NIES1031_09860</name>
</gene>
<evidence type="ECO:0000256" key="1">
    <source>
        <dbReference type="ARBA" id="ARBA00006817"/>
    </source>
</evidence>
<keyword evidence="4" id="KW-1185">Reference proteome</keyword>
<dbReference type="AlphaFoldDB" id="A0A1U7HTU8"/>
<comment type="caution">
    <text evidence="3">The sequence shown here is derived from an EMBL/GenBank/DDBJ whole genome shotgun (WGS) entry which is preliminary data.</text>
</comment>
<dbReference type="SUPFAM" id="SSF55961">
    <property type="entry name" value="Bet v1-like"/>
    <property type="match status" value="1"/>
</dbReference>
<feature type="domain" description="Activator of Hsp90 ATPase homologue 1/2-like C-terminal" evidence="2">
    <location>
        <begin position="13"/>
        <end position="127"/>
    </location>
</feature>
<dbReference type="EMBL" id="MRCC01000007">
    <property type="protein sequence ID" value="OKH27023.1"/>
    <property type="molecule type" value="Genomic_DNA"/>
</dbReference>
<accession>A0A1U7HTU8</accession>
<name>A0A1U7HTU8_9CHRO</name>
<dbReference type="InterPro" id="IPR023393">
    <property type="entry name" value="START-like_dom_sf"/>
</dbReference>
<proteinExistence type="inferred from homology"/>
<sequence length="179" mass="20831">MFRVVKMEVFYPYPPEKVWKAIANRSSLAKWLMENDFEPCLGHKFCFQSQLPGLNEIIYCEVLKLREPHELAYSWQDNLMESPSIVTWKLTPVDGGTQLHLEHRGYQQDAIAINQPTRPTQSWQAQLTHQVLLSDRISESQQFGSILLNSYFSGKWEYLINHKLAEVLAQETQDNFALS</sequence>
<dbReference type="Pfam" id="PF08327">
    <property type="entry name" value="AHSA1"/>
    <property type="match status" value="1"/>
</dbReference>
<evidence type="ECO:0000313" key="4">
    <source>
        <dbReference type="Proteomes" id="UP000185984"/>
    </source>
</evidence>
<evidence type="ECO:0000313" key="3">
    <source>
        <dbReference type="EMBL" id="OKH27023.1"/>
    </source>
</evidence>
<comment type="similarity">
    <text evidence="1">Belongs to the AHA1 family.</text>
</comment>
<dbReference type="OrthoDB" id="2355173at2"/>